<evidence type="ECO:0000256" key="1">
    <source>
        <dbReference type="SAM" id="SignalP"/>
    </source>
</evidence>
<evidence type="ECO:0000313" key="3">
    <source>
        <dbReference type="Proteomes" id="UP000695802"/>
    </source>
</evidence>
<reference evidence="2 3" key="1">
    <citation type="submission" date="2021-02" db="EMBL/GenBank/DDBJ databases">
        <title>Taxonomically Unique Crown Gall-Associated Xanthomonas Stains Have Deficiency in Virulence Repertories.</title>
        <authorList>
            <person name="Mafakheri H."/>
            <person name="Taghavi S.M."/>
            <person name="Dimkic I."/>
            <person name="Nemanja K."/>
            <person name="Osdaghi E."/>
        </authorList>
    </citation>
    <scope>NUCLEOTIDE SEQUENCE [LARGE SCALE GENOMIC DNA]</scope>
    <source>
        <strain evidence="2 3">FX4</strain>
    </source>
</reference>
<name>A0ABS3B7P8_9XANT</name>
<organism evidence="2 3">
    <name type="scientific">Xanthomonas bonasiae</name>
    <dbReference type="NCBI Taxonomy" id="2810351"/>
    <lineage>
        <taxon>Bacteria</taxon>
        <taxon>Pseudomonadati</taxon>
        <taxon>Pseudomonadota</taxon>
        <taxon>Gammaproteobacteria</taxon>
        <taxon>Lysobacterales</taxon>
        <taxon>Lysobacteraceae</taxon>
        <taxon>Xanthomonas</taxon>
    </lineage>
</organism>
<evidence type="ECO:0000313" key="2">
    <source>
        <dbReference type="EMBL" id="MBN6103585.1"/>
    </source>
</evidence>
<gene>
    <name evidence="2" type="ORF">JR064_15560</name>
</gene>
<protein>
    <recommendedName>
        <fullName evidence="4">Secreted protein</fullName>
    </recommendedName>
</protein>
<evidence type="ECO:0008006" key="4">
    <source>
        <dbReference type="Google" id="ProtNLM"/>
    </source>
</evidence>
<dbReference type="RefSeq" id="WP_206230338.1">
    <property type="nucleotide sequence ID" value="NZ_JAFIWB010000019.1"/>
</dbReference>
<proteinExistence type="predicted"/>
<dbReference type="PROSITE" id="PS51257">
    <property type="entry name" value="PROKAR_LIPOPROTEIN"/>
    <property type="match status" value="1"/>
</dbReference>
<feature type="signal peptide" evidence="1">
    <location>
        <begin position="1"/>
        <end position="21"/>
    </location>
</feature>
<feature type="chain" id="PRO_5047407846" description="Secreted protein" evidence="1">
    <location>
        <begin position="22"/>
        <end position="200"/>
    </location>
</feature>
<dbReference type="EMBL" id="JAFIWB010000019">
    <property type="protein sequence ID" value="MBN6103585.1"/>
    <property type="molecule type" value="Genomic_DNA"/>
</dbReference>
<dbReference type="Proteomes" id="UP000695802">
    <property type="component" value="Unassembled WGS sequence"/>
</dbReference>
<comment type="caution">
    <text evidence="2">The sequence shown here is derived from an EMBL/GenBank/DDBJ whole genome shotgun (WGS) entry which is preliminary data.</text>
</comment>
<sequence length="200" mass="21381">MVGRKLSWLCLVSLAATTASCAIVKNAPQLFLYDEPTDGERTRLRLLDATDNAVIYPGTTCNRGHVPGFGRVAFSPLTAHRNLQMPRLSDTPKRSLELYVRSEQPVVLSFDAGASAPAAPCPPAPPGYRMVCNRPIGHGPTCIAAGTFVPQAGQDYEAVLNTASGGCSLDIYALVKDADGRIDRRSVPSRSPTCPAEQQQ</sequence>
<keyword evidence="1" id="KW-0732">Signal</keyword>
<accession>A0ABS3B7P8</accession>
<keyword evidence="3" id="KW-1185">Reference proteome</keyword>